<dbReference type="RefSeq" id="WP_143054128.1">
    <property type="nucleotide sequence ID" value="NZ_CP024845.1"/>
</dbReference>
<organism evidence="2 3">
    <name type="scientific">Halohasta litchfieldiae</name>
    <dbReference type="NCBI Taxonomy" id="1073996"/>
    <lineage>
        <taxon>Archaea</taxon>
        <taxon>Methanobacteriati</taxon>
        <taxon>Methanobacteriota</taxon>
        <taxon>Stenosarchaea group</taxon>
        <taxon>Halobacteria</taxon>
        <taxon>Halobacteriales</taxon>
        <taxon>Haloferacaceae</taxon>
        <taxon>Halohasta</taxon>
    </lineage>
</organism>
<protein>
    <submittedName>
        <fullName evidence="2">Uncharacterized protein</fullName>
    </submittedName>
</protein>
<proteinExistence type="predicted"/>
<name>A0A1H6TMN1_9EURY</name>
<evidence type="ECO:0000313" key="2">
    <source>
        <dbReference type="EMBL" id="SEI78427.1"/>
    </source>
</evidence>
<keyword evidence="3" id="KW-1185">Reference proteome</keyword>
<accession>A0A2H4Q357</accession>
<dbReference type="EMBL" id="FNYR01000008">
    <property type="protein sequence ID" value="SEI78427.1"/>
    <property type="molecule type" value="Genomic_DNA"/>
</dbReference>
<sequence>MRTQPPTSPFDVVGVGMARYGEPQHETAVSSTDTFYGPPQHEQHVEDPDWLISIARRSFSINSMEPFGEPETESEPEPKSTDERPRERAVLGQ</sequence>
<dbReference type="KEGG" id="hae:halTADL_2050"/>
<gene>
    <name evidence="2" type="ORF">SAMN05444271_10810</name>
</gene>
<dbReference type="GeneID" id="35002827"/>
<feature type="compositionally biased region" description="Basic and acidic residues" evidence="1">
    <location>
        <begin position="76"/>
        <end position="93"/>
    </location>
</feature>
<feature type="region of interest" description="Disordered" evidence="1">
    <location>
        <begin position="61"/>
        <end position="93"/>
    </location>
</feature>
<evidence type="ECO:0000313" key="3">
    <source>
        <dbReference type="Proteomes" id="UP000198888"/>
    </source>
</evidence>
<accession>A0A1H6TMN1</accession>
<evidence type="ECO:0000256" key="1">
    <source>
        <dbReference type="SAM" id="MobiDB-lite"/>
    </source>
</evidence>
<dbReference type="AlphaFoldDB" id="A0A1H6TMN1"/>
<dbReference type="Proteomes" id="UP000198888">
    <property type="component" value="Unassembled WGS sequence"/>
</dbReference>
<reference evidence="2 3" key="1">
    <citation type="submission" date="2016-10" db="EMBL/GenBank/DDBJ databases">
        <authorList>
            <person name="de Groot N.N."/>
        </authorList>
    </citation>
    <scope>NUCLEOTIDE SEQUENCE [LARGE SCALE GENOMIC DNA]</scope>
    <source>
        <strain evidence="2 3">DSM 22187</strain>
    </source>
</reference>